<feature type="compositionally biased region" description="Low complexity" evidence="1">
    <location>
        <begin position="1"/>
        <end position="15"/>
    </location>
</feature>
<name>A0ABU0T430_9ACTN</name>
<feature type="compositionally biased region" description="Basic and acidic residues" evidence="1">
    <location>
        <begin position="420"/>
        <end position="449"/>
    </location>
</feature>
<comment type="caution">
    <text evidence="3">The sequence shown here is derived from an EMBL/GenBank/DDBJ whole genome shotgun (WGS) entry which is preliminary data.</text>
</comment>
<dbReference type="InterPro" id="IPR025295">
    <property type="entry name" value="eCIS_core_dom"/>
</dbReference>
<dbReference type="RefSeq" id="WP_307526271.1">
    <property type="nucleotide sequence ID" value="NZ_JAUSZI010000002.1"/>
</dbReference>
<organism evidence="3 4">
    <name type="scientific">Streptomyces umbrinus</name>
    <dbReference type="NCBI Taxonomy" id="67370"/>
    <lineage>
        <taxon>Bacteria</taxon>
        <taxon>Bacillati</taxon>
        <taxon>Actinomycetota</taxon>
        <taxon>Actinomycetes</taxon>
        <taxon>Kitasatosporales</taxon>
        <taxon>Streptomycetaceae</taxon>
        <taxon>Streptomyces</taxon>
        <taxon>Streptomyces phaeochromogenes group</taxon>
    </lineage>
</organism>
<evidence type="ECO:0000256" key="1">
    <source>
        <dbReference type="SAM" id="MobiDB-lite"/>
    </source>
</evidence>
<evidence type="ECO:0000259" key="2">
    <source>
        <dbReference type="Pfam" id="PF13699"/>
    </source>
</evidence>
<proteinExistence type="predicted"/>
<feature type="region of interest" description="Disordered" evidence="1">
    <location>
        <begin position="257"/>
        <end position="526"/>
    </location>
</feature>
<feature type="domain" description="eCIS core" evidence="2">
    <location>
        <begin position="45"/>
        <end position="119"/>
    </location>
</feature>
<protein>
    <recommendedName>
        <fullName evidence="2">eCIS core domain-containing protein</fullName>
    </recommendedName>
</protein>
<feature type="compositionally biased region" description="Low complexity" evidence="1">
    <location>
        <begin position="315"/>
        <end position="328"/>
    </location>
</feature>
<gene>
    <name evidence="3" type="ORF">QF035_008157</name>
</gene>
<keyword evidence="4" id="KW-1185">Reference proteome</keyword>
<feature type="compositionally biased region" description="Basic and acidic residues" evidence="1">
    <location>
        <begin position="457"/>
        <end position="468"/>
    </location>
</feature>
<feature type="compositionally biased region" description="Basic residues" evidence="1">
    <location>
        <begin position="496"/>
        <end position="506"/>
    </location>
</feature>
<dbReference type="Pfam" id="PF13699">
    <property type="entry name" value="eCIS_core"/>
    <property type="match status" value="1"/>
</dbReference>
<reference evidence="3 4" key="1">
    <citation type="submission" date="2023-07" db="EMBL/GenBank/DDBJ databases">
        <title>Comparative genomics of wheat-associated soil bacteria to identify genetic determinants of phenazine resistance.</title>
        <authorList>
            <person name="Mouncey N."/>
        </authorList>
    </citation>
    <scope>NUCLEOTIDE SEQUENCE [LARGE SCALE GENOMIC DNA]</scope>
    <source>
        <strain evidence="3 4">V2I4</strain>
    </source>
</reference>
<sequence>MTTSAAQDSQAAEQAAAERRRKRKERAAKNRAPEPKNIVSGAGQPLDAGVRRELEEQLGHDLGSVRLHTDRDAGALTGMLGADAVAVGQDIFFGEGQYRPGTEQGLALLAHELLHTIQHPFASGTLTAGRDLGRVSAPHEAAERAAEDTAQAVARGEQAPEVAPEASTPAWMRYTTVHADRNRLEHLDPATLVDRLANTVVRSLRTDPTDSAQRVRASLAQLSEELQERVLDRLEHRLLSSEHDFVLDLVTEIDEDGRAESEATARQRGLLAPEVEEDTADDVRAEREKEQEAAREEQQRTERTGPAPGPEKQAVDGAGAGDTAPAAGSTPENAGGTIPQGGTPGADAGKAEDEKESDPRTGGDASSPRGDGEQAASPAAQSEQKAGQQESAAGGKAGARAAGKQGEKSGAEKNGQQGQRQDKGKQGGGKDGDRAEAKQAEEKARKEAGQEEAAGPRAEDEAAAKARESAAAAEAAKKDEPGRDEGTPMDAGRGRGFPRPRRHAGRGPRPGPGGRGDAGGVRRPGR</sequence>
<dbReference type="EMBL" id="JAUSZI010000002">
    <property type="protein sequence ID" value="MDQ1030575.1"/>
    <property type="molecule type" value="Genomic_DNA"/>
</dbReference>
<evidence type="ECO:0000313" key="4">
    <source>
        <dbReference type="Proteomes" id="UP001230328"/>
    </source>
</evidence>
<feature type="compositionally biased region" description="Basic and acidic residues" evidence="1">
    <location>
        <begin position="349"/>
        <end position="361"/>
    </location>
</feature>
<feature type="region of interest" description="Disordered" evidence="1">
    <location>
        <begin position="1"/>
        <end position="45"/>
    </location>
</feature>
<dbReference type="Proteomes" id="UP001230328">
    <property type="component" value="Unassembled WGS sequence"/>
</dbReference>
<evidence type="ECO:0000313" key="3">
    <source>
        <dbReference type="EMBL" id="MDQ1030575.1"/>
    </source>
</evidence>
<feature type="compositionally biased region" description="Low complexity" evidence="1">
    <location>
        <begin position="373"/>
        <end position="404"/>
    </location>
</feature>
<accession>A0ABU0T430</accession>
<feature type="compositionally biased region" description="Basic and acidic residues" evidence="1">
    <location>
        <begin position="281"/>
        <end position="303"/>
    </location>
</feature>
<feature type="compositionally biased region" description="Basic and acidic residues" evidence="1">
    <location>
        <begin position="475"/>
        <end position="486"/>
    </location>
</feature>